<evidence type="ECO:0000256" key="5">
    <source>
        <dbReference type="ARBA" id="ARBA00022989"/>
    </source>
</evidence>
<dbReference type="HOGENOM" id="CLU_077149_3_1_0"/>
<comment type="subcellular location">
    <subcellularLocation>
        <location evidence="1">Cell membrane</location>
        <topology evidence="1">Multi-pass membrane protein</topology>
    </subcellularLocation>
</comment>
<name>B9L0R2_THERP</name>
<keyword evidence="4 7" id="KW-0812">Transmembrane</keyword>
<dbReference type="Proteomes" id="UP000000447">
    <property type="component" value="Chromosome"/>
</dbReference>
<dbReference type="RefSeq" id="WP_015922086.1">
    <property type="nucleotide sequence ID" value="NC_011959.1"/>
</dbReference>
<dbReference type="STRING" id="309801.trd_1133"/>
<evidence type="ECO:0000313" key="9">
    <source>
        <dbReference type="EMBL" id="ACM05685.1"/>
    </source>
</evidence>
<dbReference type="AlphaFoldDB" id="B9L0R2"/>
<dbReference type="PANTHER" id="PTHR34582:SF6">
    <property type="entry name" value="UPF0702 TRANSMEMBRANE PROTEIN YCAP"/>
    <property type="match status" value="1"/>
</dbReference>
<evidence type="ECO:0000256" key="1">
    <source>
        <dbReference type="ARBA" id="ARBA00004651"/>
    </source>
</evidence>
<keyword evidence="10" id="KW-1185">Reference proteome</keyword>
<evidence type="ECO:0000256" key="6">
    <source>
        <dbReference type="ARBA" id="ARBA00023136"/>
    </source>
</evidence>
<dbReference type="Gene3D" id="3.30.240.20">
    <property type="entry name" value="bsu07140 like domains"/>
    <property type="match status" value="1"/>
</dbReference>
<keyword evidence="3" id="KW-1003">Cell membrane</keyword>
<accession>B9L0R2</accession>
<evidence type="ECO:0000256" key="3">
    <source>
        <dbReference type="ARBA" id="ARBA00022475"/>
    </source>
</evidence>
<sequence>MWKLTIPVWELILRGLAIYLLFILALRLFGKRQLGQFTVFDLALLLLTANSLQPAMTGTDSSLLGGIILSGTLFIGNWSLGWASLRFPPLKRLLQPPPSILARDGRWDRRALRREWIDLEKAEAALRHAGLEDISQAALVVLEADGTISVIPKQSAVRSQERTP</sequence>
<feature type="transmembrane region" description="Helical" evidence="7">
    <location>
        <begin position="62"/>
        <end position="85"/>
    </location>
</feature>
<dbReference type="GO" id="GO:0005886">
    <property type="term" value="C:plasma membrane"/>
    <property type="evidence" value="ECO:0007669"/>
    <property type="project" value="UniProtKB-SubCell"/>
</dbReference>
<evidence type="ECO:0000256" key="7">
    <source>
        <dbReference type="SAM" id="Phobius"/>
    </source>
</evidence>
<dbReference type="OrthoDB" id="9793799at2"/>
<evidence type="ECO:0000256" key="4">
    <source>
        <dbReference type="ARBA" id="ARBA00022692"/>
    </source>
</evidence>
<comment type="similarity">
    <text evidence="2">Belongs to the UPF0702 family.</text>
</comment>
<evidence type="ECO:0000259" key="8">
    <source>
        <dbReference type="Pfam" id="PF04239"/>
    </source>
</evidence>
<feature type="transmembrane region" description="Helical" evidence="7">
    <location>
        <begin position="12"/>
        <end position="30"/>
    </location>
</feature>
<dbReference type="Pfam" id="PF04239">
    <property type="entry name" value="DUF421"/>
    <property type="match status" value="1"/>
</dbReference>
<reference evidence="9 10" key="1">
    <citation type="journal article" date="2009" name="PLoS ONE">
        <title>Complete genome sequence of the aerobic CO-oxidizing thermophile Thermomicrobium roseum.</title>
        <authorList>
            <person name="Wu D."/>
            <person name="Raymond J."/>
            <person name="Wu M."/>
            <person name="Chatterji S."/>
            <person name="Ren Q."/>
            <person name="Graham J.E."/>
            <person name="Bryant D.A."/>
            <person name="Robb F."/>
            <person name="Colman A."/>
            <person name="Tallon L.J."/>
            <person name="Badger J.H."/>
            <person name="Madupu R."/>
            <person name="Ward N.L."/>
            <person name="Eisen J.A."/>
        </authorList>
    </citation>
    <scope>NUCLEOTIDE SEQUENCE [LARGE SCALE GENOMIC DNA]</scope>
    <source>
        <strain evidence="10">ATCC 27502 / DSM 5159 / P-2</strain>
    </source>
</reference>
<dbReference type="InterPro" id="IPR007353">
    <property type="entry name" value="DUF421"/>
</dbReference>
<keyword evidence="5 7" id="KW-1133">Transmembrane helix</keyword>
<protein>
    <submittedName>
        <fullName evidence="9">Putative membrane protein</fullName>
    </submittedName>
</protein>
<feature type="domain" description="YetF C-terminal" evidence="8">
    <location>
        <begin position="87"/>
        <end position="155"/>
    </location>
</feature>
<organism evidence="9 10">
    <name type="scientific">Thermomicrobium roseum (strain ATCC 27502 / DSM 5159 / P-2)</name>
    <dbReference type="NCBI Taxonomy" id="309801"/>
    <lineage>
        <taxon>Bacteria</taxon>
        <taxon>Pseudomonadati</taxon>
        <taxon>Thermomicrobiota</taxon>
        <taxon>Thermomicrobia</taxon>
        <taxon>Thermomicrobiales</taxon>
        <taxon>Thermomicrobiaceae</taxon>
        <taxon>Thermomicrobium</taxon>
    </lineage>
</organism>
<evidence type="ECO:0000256" key="2">
    <source>
        <dbReference type="ARBA" id="ARBA00006448"/>
    </source>
</evidence>
<gene>
    <name evidence="9" type="ordered locus">trd_1133</name>
</gene>
<dbReference type="KEGG" id="tro:trd_1133"/>
<keyword evidence="6 7" id="KW-0472">Membrane</keyword>
<dbReference type="PANTHER" id="PTHR34582">
    <property type="entry name" value="UPF0702 TRANSMEMBRANE PROTEIN YCAP"/>
    <property type="match status" value="1"/>
</dbReference>
<dbReference type="InterPro" id="IPR023090">
    <property type="entry name" value="UPF0702_alpha/beta_dom_sf"/>
</dbReference>
<dbReference type="eggNOG" id="COG2323">
    <property type="taxonomic scope" value="Bacteria"/>
</dbReference>
<proteinExistence type="inferred from homology"/>
<evidence type="ECO:0000313" key="10">
    <source>
        <dbReference type="Proteomes" id="UP000000447"/>
    </source>
</evidence>
<dbReference type="EMBL" id="CP001275">
    <property type="protein sequence ID" value="ACM05685.1"/>
    <property type="molecule type" value="Genomic_DNA"/>
</dbReference>